<evidence type="ECO:0000313" key="2">
    <source>
        <dbReference type="Proteomes" id="UP000177268"/>
    </source>
</evidence>
<dbReference type="EMBL" id="MFIZ01000005">
    <property type="protein sequence ID" value="OGG12037.1"/>
    <property type="molecule type" value="Genomic_DNA"/>
</dbReference>
<reference evidence="1 2" key="1">
    <citation type="journal article" date="2016" name="Nat. Commun.">
        <title>Thousands of microbial genomes shed light on interconnected biogeochemical processes in an aquifer system.</title>
        <authorList>
            <person name="Anantharaman K."/>
            <person name="Brown C.T."/>
            <person name="Hug L.A."/>
            <person name="Sharon I."/>
            <person name="Castelle C.J."/>
            <person name="Probst A.J."/>
            <person name="Thomas B.C."/>
            <person name="Singh A."/>
            <person name="Wilkins M.J."/>
            <person name="Karaoz U."/>
            <person name="Brodie E.L."/>
            <person name="Williams K.H."/>
            <person name="Hubbard S.S."/>
            <person name="Banfield J.F."/>
        </authorList>
    </citation>
    <scope>NUCLEOTIDE SEQUENCE [LARGE SCALE GENOMIC DNA]</scope>
</reference>
<gene>
    <name evidence="1" type="ORF">A2Z00_03350</name>
</gene>
<sequence length="66" mass="7816">MFVMEKKINFVKLLKNYRKGWVAISADFKRVVFSGKTLASTRKKAKDYKDKLYYFPSGEKYSDFFG</sequence>
<dbReference type="Proteomes" id="UP000177268">
    <property type="component" value="Unassembled WGS sequence"/>
</dbReference>
<name>A0A1F5ZIV4_9BACT</name>
<dbReference type="STRING" id="1798370.A2Z00_03350"/>
<protein>
    <recommendedName>
        <fullName evidence="3">DUF5678 domain-containing protein</fullName>
    </recommendedName>
</protein>
<evidence type="ECO:0000313" key="1">
    <source>
        <dbReference type="EMBL" id="OGG12037.1"/>
    </source>
</evidence>
<proteinExistence type="predicted"/>
<dbReference type="AlphaFoldDB" id="A0A1F5ZIV4"/>
<accession>A0A1F5ZIV4</accession>
<comment type="caution">
    <text evidence="1">The sequence shown here is derived from an EMBL/GenBank/DDBJ whole genome shotgun (WGS) entry which is preliminary data.</text>
</comment>
<organism evidence="1 2">
    <name type="scientific">Candidatus Gottesmanbacteria bacterium RBG_13_45_10</name>
    <dbReference type="NCBI Taxonomy" id="1798370"/>
    <lineage>
        <taxon>Bacteria</taxon>
        <taxon>Candidatus Gottesmaniibacteriota</taxon>
    </lineage>
</organism>
<evidence type="ECO:0008006" key="3">
    <source>
        <dbReference type="Google" id="ProtNLM"/>
    </source>
</evidence>